<keyword evidence="2" id="KW-0235">DNA replication</keyword>
<dbReference type="GO" id="GO:0003689">
    <property type="term" value="F:DNA clamp loader activity"/>
    <property type="evidence" value="ECO:0007669"/>
    <property type="project" value="InterPro"/>
</dbReference>
<dbReference type="Gene3D" id="1.10.8.60">
    <property type="match status" value="1"/>
</dbReference>
<dbReference type="InterPro" id="IPR008921">
    <property type="entry name" value="DNA_pol3_clamp-load_cplx_C"/>
</dbReference>
<evidence type="ECO:0000313" key="4">
    <source>
        <dbReference type="EMBL" id="QHT96570.1"/>
    </source>
</evidence>
<dbReference type="Pfam" id="PF08519">
    <property type="entry name" value="RFC1"/>
    <property type="match status" value="1"/>
</dbReference>
<dbReference type="SUPFAM" id="SSF48019">
    <property type="entry name" value="post-AAA+ oligomerization domain-like"/>
    <property type="match status" value="1"/>
</dbReference>
<proteinExistence type="inferred from homology"/>
<protein>
    <recommendedName>
        <fullName evidence="3">DNA replication factor RFC1 C-terminal domain-containing protein</fullName>
    </recommendedName>
</protein>
<dbReference type="GO" id="GO:0005663">
    <property type="term" value="C:DNA replication factor C complex"/>
    <property type="evidence" value="ECO:0007669"/>
    <property type="project" value="InterPro"/>
</dbReference>
<evidence type="ECO:0000256" key="2">
    <source>
        <dbReference type="ARBA" id="ARBA00022705"/>
    </source>
</evidence>
<dbReference type="GO" id="GO:0006260">
    <property type="term" value="P:DNA replication"/>
    <property type="evidence" value="ECO:0007669"/>
    <property type="project" value="UniProtKB-KW"/>
</dbReference>
<dbReference type="Gene3D" id="3.40.50.300">
    <property type="entry name" value="P-loop containing nucleotide triphosphate hydrolases"/>
    <property type="match status" value="1"/>
</dbReference>
<accession>A0A6C0IVJ8</accession>
<evidence type="ECO:0000256" key="1">
    <source>
        <dbReference type="ARBA" id="ARBA00006116"/>
    </source>
</evidence>
<dbReference type="Pfam" id="PF03215">
    <property type="entry name" value="Rad17"/>
    <property type="match status" value="1"/>
</dbReference>
<dbReference type="Gene3D" id="1.20.272.10">
    <property type="match status" value="1"/>
</dbReference>
<dbReference type="GO" id="GO:0005524">
    <property type="term" value="F:ATP binding"/>
    <property type="evidence" value="ECO:0007669"/>
    <property type="project" value="InterPro"/>
</dbReference>
<sequence>MNNLWINKYKPNNLNEIIGNKNQIKRIQEWLINIDTLKSMSLIVSGNHGIGKSLTLKYILEENNYLVKIIYPNEIKLYRNDNDFNDFFNYKNSINNKIKFTSKNNNKKLALIFDETESITLTSEKKFITEIFKLNNKKKMFPLIFISNNQHSKLLNDLKKNCLEVRFVPPATFELNHLIRKILTNENIKVANDNVVDLLIEFSQSDIRKLINILQELNYHYNNKVITEEDYNNYIQLSKQKYNELGLFETTLELVNNDKTYETINQFYENEKVLLPLMVHENYPKKVLNKSKLKTVDVLDQMIQISDSISIGDNIETSIYTDQNWFLQKIHCFFSCVNTNFWINNSVTNDIKIEDVKFSSDLNKTSLKNINKKNINNLTKLLPNKSLEEILYINKISNHLINTDRVDNIISILRQYNSNFNIKDIELCIKIDKTFDFTKFNSKEKKCINKLIDVV</sequence>
<dbReference type="SUPFAM" id="SSF52540">
    <property type="entry name" value="P-loop containing nucleoside triphosphate hydrolases"/>
    <property type="match status" value="1"/>
</dbReference>
<reference evidence="4" key="1">
    <citation type="journal article" date="2020" name="Nature">
        <title>Giant virus diversity and host interactions through global metagenomics.</title>
        <authorList>
            <person name="Schulz F."/>
            <person name="Roux S."/>
            <person name="Paez-Espino D."/>
            <person name="Jungbluth S."/>
            <person name="Walsh D.A."/>
            <person name="Denef V.J."/>
            <person name="McMahon K.D."/>
            <person name="Konstantinidis K.T."/>
            <person name="Eloe-Fadrosh E.A."/>
            <person name="Kyrpides N.C."/>
            <person name="Woyke T."/>
        </authorList>
    </citation>
    <scope>NUCLEOTIDE SEQUENCE</scope>
    <source>
        <strain evidence="4">GVMAG-M-3300024302-11</strain>
    </source>
</reference>
<dbReference type="InterPro" id="IPR013725">
    <property type="entry name" value="DNA_replication_fac_RFC1_C"/>
</dbReference>
<organism evidence="4">
    <name type="scientific">viral metagenome</name>
    <dbReference type="NCBI Taxonomy" id="1070528"/>
    <lineage>
        <taxon>unclassified sequences</taxon>
        <taxon>metagenomes</taxon>
        <taxon>organismal metagenomes</taxon>
    </lineage>
</organism>
<dbReference type="AlphaFoldDB" id="A0A6C0IVJ8"/>
<comment type="similarity">
    <text evidence="1">Belongs to the activator 1 large subunit family.</text>
</comment>
<dbReference type="PANTHER" id="PTHR23389">
    <property type="entry name" value="CHROMOSOME TRANSMISSION FIDELITY FACTOR 18"/>
    <property type="match status" value="1"/>
</dbReference>
<dbReference type="InterPro" id="IPR027417">
    <property type="entry name" value="P-loop_NTPase"/>
</dbReference>
<dbReference type="GO" id="GO:0003677">
    <property type="term" value="F:DNA binding"/>
    <property type="evidence" value="ECO:0007669"/>
    <property type="project" value="InterPro"/>
</dbReference>
<feature type="domain" description="DNA replication factor RFC1 C-terminal" evidence="3">
    <location>
        <begin position="309"/>
        <end position="417"/>
    </location>
</feature>
<dbReference type="EMBL" id="MN740259">
    <property type="protein sequence ID" value="QHT96570.1"/>
    <property type="molecule type" value="Genomic_DNA"/>
</dbReference>
<dbReference type="PANTHER" id="PTHR23389:SF6">
    <property type="entry name" value="REPLICATION FACTOR C SUBUNIT 1"/>
    <property type="match status" value="1"/>
</dbReference>
<dbReference type="GO" id="GO:0005634">
    <property type="term" value="C:nucleus"/>
    <property type="evidence" value="ECO:0007669"/>
    <property type="project" value="TreeGrafter"/>
</dbReference>
<name>A0A6C0IVJ8_9ZZZZ</name>
<evidence type="ECO:0000259" key="3">
    <source>
        <dbReference type="Pfam" id="PF08519"/>
    </source>
</evidence>